<dbReference type="Gene3D" id="2.170.16.10">
    <property type="entry name" value="Hedgehog/Intein (Hint) domain"/>
    <property type="match status" value="1"/>
</dbReference>
<dbReference type="InterPro" id="IPR006141">
    <property type="entry name" value="Intein_N"/>
</dbReference>
<dbReference type="PROSITE" id="PS00330">
    <property type="entry name" value="HEMOLYSIN_CALCIUM"/>
    <property type="match status" value="25"/>
</dbReference>
<feature type="compositionally biased region" description="Gly residues" evidence="3">
    <location>
        <begin position="857"/>
        <end position="879"/>
    </location>
</feature>
<feature type="region of interest" description="Disordered" evidence="3">
    <location>
        <begin position="1219"/>
        <end position="1306"/>
    </location>
</feature>
<feature type="compositionally biased region" description="Low complexity" evidence="3">
    <location>
        <begin position="2164"/>
        <end position="2186"/>
    </location>
</feature>
<keyword evidence="2" id="KW-0964">Secreted</keyword>
<feature type="compositionally biased region" description="Gly residues" evidence="3">
    <location>
        <begin position="1934"/>
        <end position="1947"/>
    </location>
</feature>
<dbReference type="Pfam" id="PF00353">
    <property type="entry name" value="HemolysinCabind"/>
    <property type="match status" value="28"/>
</dbReference>
<accession>A0ABW9Y908</accession>
<evidence type="ECO:0000256" key="3">
    <source>
        <dbReference type="SAM" id="MobiDB-lite"/>
    </source>
</evidence>
<comment type="caution">
    <text evidence="5">The sequence shown here is derived from an EMBL/GenBank/DDBJ whole genome shotgun (WGS) entry which is preliminary data.</text>
</comment>
<feature type="domain" description="Hedgehog/Intein (Hint)" evidence="4">
    <location>
        <begin position="2310"/>
        <end position="2447"/>
    </location>
</feature>
<feature type="region of interest" description="Disordered" evidence="3">
    <location>
        <begin position="1132"/>
        <end position="1196"/>
    </location>
</feature>
<feature type="region of interest" description="Disordered" evidence="3">
    <location>
        <begin position="2164"/>
        <end position="2189"/>
    </location>
</feature>
<dbReference type="InterPro" id="IPR018511">
    <property type="entry name" value="Hemolysin-typ_Ca-bd_CS"/>
</dbReference>
<feature type="region of interest" description="Disordered" evidence="3">
    <location>
        <begin position="829"/>
        <end position="1012"/>
    </location>
</feature>
<feature type="region of interest" description="Disordered" evidence="3">
    <location>
        <begin position="1782"/>
        <end position="1801"/>
    </location>
</feature>
<comment type="subcellular location">
    <subcellularLocation>
        <location evidence="1">Secreted</location>
    </subcellularLocation>
</comment>
<dbReference type="InterPro" id="IPR036844">
    <property type="entry name" value="Hint_dom_sf"/>
</dbReference>
<evidence type="ECO:0000256" key="1">
    <source>
        <dbReference type="ARBA" id="ARBA00004613"/>
    </source>
</evidence>
<organism evidence="5 6">
    <name type="scientific">Paragemmobacter ruber</name>
    <dbReference type="NCBI Taxonomy" id="1985673"/>
    <lineage>
        <taxon>Bacteria</taxon>
        <taxon>Pseudomonadati</taxon>
        <taxon>Pseudomonadota</taxon>
        <taxon>Alphaproteobacteria</taxon>
        <taxon>Rhodobacterales</taxon>
        <taxon>Paracoccaceae</taxon>
        <taxon>Paragemmobacter</taxon>
    </lineage>
</organism>
<feature type="region of interest" description="Disordered" evidence="3">
    <location>
        <begin position="1845"/>
        <end position="1995"/>
    </location>
</feature>
<dbReference type="EMBL" id="JAAATW010000004">
    <property type="protein sequence ID" value="NBE09088.1"/>
    <property type="molecule type" value="Genomic_DNA"/>
</dbReference>
<dbReference type="RefSeq" id="WP_161768166.1">
    <property type="nucleotide sequence ID" value="NZ_JAAATW010000004.1"/>
</dbReference>
<gene>
    <name evidence="5" type="ORF">GU920_16210</name>
</gene>
<feature type="compositionally biased region" description="Gly residues" evidence="3">
    <location>
        <begin position="1394"/>
        <end position="1405"/>
    </location>
</feature>
<feature type="compositionally biased region" description="Low complexity" evidence="3">
    <location>
        <begin position="1609"/>
        <end position="1641"/>
    </location>
</feature>
<dbReference type="Gene3D" id="2.150.10.10">
    <property type="entry name" value="Serralysin-like metalloprotease, C-terminal"/>
    <property type="match status" value="20"/>
</dbReference>
<dbReference type="SUPFAM" id="SSF51120">
    <property type="entry name" value="beta-Roll"/>
    <property type="match status" value="13"/>
</dbReference>
<feature type="compositionally biased region" description="Low complexity" evidence="3">
    <location>
        <begin position="910"/>
        <end position="920"/>
    </location>
</feature>
<feature type="region of interest" description="Disordered" evidence="3">
    <location>
        <begin position="436"/>
        <end position="540"/>
    </location>
</feature>
<feature type="region of interest" description="Disordered" evidence="3">
    <location>
        <begin position="1367"/>
        <end position="1425"/>
    </location>
</feature>
<feature type="compositionally biased region" description="Acidic residues" evidence="3">
    <location>
        <begin position="1597"/>
        <end position="1608"/>
    </location>
</feature>
<reference evidence="6" key="1">
    <citation type="submission" date="2020-01" db="EMBL/GenBank/DDBJ databases">
        <title>Sphingomonas sp. strain CSW-10.</title>
        <authorList>
            <person name="Chen W.-M."/>
        </authorList>
    </citation>
    <scope>NUCLEOTIDE SEQUENCE [LARGE SCALE GENOMIC DNA]</scope>
    <source>
        <strain evidence="6">CCP-1</strain>
    </source>
</reference>
<dbReference type="Proteomes" id="UP001517376">
    <property type="component" value="Unassembled WGS sequence"/>
</dbReference>
<feature type="compositionally biased region" description="Polar residues" evidence="3">
    <location>
        <begin position="832"/>
        <end position="847"/>
    </location>
</feature>
<dbReference type="PROSITE" id="PS50817">
    <property type="entry name" value="INTEIN_N_TER"/>
    <property type="match status" value="1"/>
</dbReference>
<name>A0ABW9Y908_9RHOB</name>
<feature type="compositionally biased region" description="Polar residues" evidence="3">
    <location>
        <begin position="1572"/>
        <end position="1581"/>
    </location>
</feature>
<sequence>MAFQINSTAIQPLAALIQLNFSTATTQTINLTLNLGQVLTQSGTLNADDPNNNGLITRGETIDHNNPDGVFGLLDAIPDLHNASVLGVGKMSALVTGLLVDYPVLLVQSGGDQYLIYPNGGPDLLSVVTGTINTNITFFKDGAIDGGGKLVTPPAADGVVNGTSGADLMNPGFTDPQLDQVDGKDGVNDVIAAGAGNDTVNAGQGNDTVDGGTGADVLNGGVGNDQIGGGEGADTITGGAGDDLVEGGVGDDVLYGDDSATSVGPVEQTVAPVPGAKHTLLVWQLDQVTVTNLGKNDFPFPDDASGEEDVAGSTFRINSNAVPVAVGVNDDDKKFDDGDGDQVLAKPITLNGISEPEGKRFTPEYAYCVRASDGTIINVYAVELEGNNTVGFVTDKPLTVGETYTFLGRITTHPEINYDALTDSWVVSTAPATPGVGNDTVNGGDGNDHLFGGAGNDTLNGDAGNDQINGDAGNDALSGGSGNDTLTGGAGSDVLAGGEGSDNLAGNDGDDDLIVSSGDRAEGGSGDDEFRVDPTTTGNATITVIGGETGEDLSDPTNGGAGDVLDLRGLTGVTVTPTGAESGVATFVNNLNQTVTINYSEIERVLRDTNGVVDGTAGNDVITPTSGPGGTPFVDAEGDQLDGAQLNDTIAAGAGNDRVDAGQGNDTVFGGTGADSITGGIGNDVINGDEGADTLVGGAGNDALNGGSGDDDIAVGGADTASGGAGDDVFTVDATDPATDINATIDGNGDATSGQPEDAANGDAGDILDLSSGTSGQVVTYGTNPETGTVNGLDGDAATDIGFAEIERVLTGSGNDTINGGAANGPIVVDTGSGNDTVTGGSGNDSLNTGAGDDTVAGGGGNDSIAAGGGDDSVDGGSGDDTLQGNEGEDTLAGDQGNDSLDGGADDDSLTGNDGNDTLNGGTGDDTLDGGANDDRLTGGDGQDSIVGGTGNDTLAGDGGNDTLNGGDGADSIGGGTGNDSMIGGDGADTLSGGEGADTLQGGAGNDSLIGGDGDDDIVAAAGDVAQGGAGDDEFTIDPTLAGAAPITVIGGETVEEAVIDPTNNPAGRIGDVLDLRGLTDVAVVYTNPDPISGTSESGTATYRNTSGQLVTINFSEIETVLTSADGVVDGTGGGDLMTPTSGPGGAPFTDPQGDQIDGADGLNDSVAAGAGNDTVDAGQGNDTVDGGTGNDVLAGGAGDDSLIGNTGADTLDGGAGNDVLSGGAGDDSLSGGIGDDTLNGDAGRDTLAGGAGNDRLVGGDDDDTLSGNEGRDTLFGGSGNDLLDGGDEADNLNGEEGNDTLLGGGGNDTILAAAGNDSVNGDGGDDSIIAGQGDDVVDGGAGNDILVGSEGQDLLRGGDGADDLIGDVGNDTLEGGAGADTLSGNAGSDSLTGGEGNDSLFGGGNDDDIIVGAGDRADGGDGDDEFRVNPALSGNASITVIGGEAGEDLTDPTNGGNGDVLDLRGLTNATVAFSGAESGTASYQNGGGQTVTIAFSEIERVLLDSNGVVDGTTAGDLMTPTSGAGGTPFRDNQGDQIDGADGLNDTIAAGQGNDTVDAGQGDDTVDGGTGNDSLTGNVGNDSVIGGAGDDTLAGDLGDDTLAGDEGADSLSGGNGNDTLTGGEGTDTLLGGIGNDLLDGGTEADSLEGGAGNDTLQGGTGSDTLQGGAGADSVVGGAGDDDITVGGADTASGNSGDDVFTVDASDPNLAAQIFGGSDGTDGNPDDAANGDAGDLLDLSAGTTAQTVNFDANPENGTVNGLDGDAGIDVTFAEIERVLTGSAGDTVNGAGANGPIDIGTNGGNDTITTGAGNDIIDAGADDDLVTANGGNDSILGGAGNDTLDAGAGNDTVDAGSGNDSVYGGDGRDLLSGGDGNDTMDGGAANDTLAGGAGDDRLTGGDGDDSVTGNEGRDTLIGGPGNDTLDGGDDADSLQGGQGNDSIIGGGGDDTVEGNLGNDTIQGGDGNDSLAGNEGDDQIDGGDGNDSVLGGDGRDQVIGGAGNDLINTRATAAVPDEAGALSDPNPNDDRDTVFGGIGNDTILTGDDADLIDGGDGNDSIDAGVDDDTILGGQGDDTIIAEEGDDSVDGGVGNDLLYGGSTTETAADLPNDGSDPLVSNNEDTIRGGEGNDTIFGRDDNDTLIGDAGNDVIFGGLDDDSIDGGIGNDSLSGDAGNDTLTGGTGNDTLQGGEGRDRLAGGGGADLMVGGIGADLFVAEGTDTITDFDATTGIQGTDGATTDDNDFVDLSGFYNEANLAAYNAANPGATFDNPLEWLRADQADGVLQGAAGLRIQNGGAAVAGDLLNVENTAVVCFTRGSRILTAEGEKAIEDLAAGDLVLTMDHGYQPIRWIGSSTVAGKGRFAPIVIEAGTLGNTRTLRVSPQHRMLVSGWQAELLFDEPEVLVAAKMLVNDQTIRAEEVDQVEYFHMLFDAHEIVYAEGAPSESFHPGHVGWGALAEAAREEILSLFPQLEDMDFAAYGPSARRSLTAAEARVARDTIFGDGVTRAAE</sequence>
<dbReference type="InterPro" id="IPR001343">
    <property type="entry name" value="Hemolysn_Ca-bd"/>
</dbReference>
<evidence type="ECO:0000313" key="5">
    <source>
        <dbReference type="EMBL" id="NBE09088.1"/>
    </source>
</evidence>
<feature type="compositionally biased region" description="Polar residues" evidence="3">
    <location>
        <begin position="1383"/>
        <end position="1392"/>
    </location>
</feature>
<dbReference type="PANTHER" id="PTHR38340">
    <property type="entry name" value="S-LAYER PROTEIN"/>
    <property type="match status" value="1"/>
</dbReference>
<keyword evidence="6" id="KW-1185">Reference proteome</keyword>
<protein>
    <recommendedName>
        <fullName evidence="4">Hedgehog/Intein (Hint) domain-containing protein</fullName>
    </recommendedName>
</protein>
<dbReference type="InterPro" id="IPR050557">
    <property type="entry name" value="RTX_toxin/Mannuronan_C5-epim"/>
</dbReference>
<proteinExistence type="predicted"/>
<dbReference type="PANTHER" id="PTHR38340:SF1">
    <property type="entry name" value="S-LAYER PROTEIN"/>
    <property type="match status" value="1"/>
</dbReference>
<feature type="region of interest" description="Disordered" evidence="3">
    <location>
        <begin position="2097"/>
        <end position="2136"/>
    </location>
</feature>
<feature type="compositionally biased region" description="Gly residues" evidence="3">
    <location>
        <begin position="966"/>
        <end position="978"/>
    </location>
</feature>
<evidence type="ECO:0000259" key="4">
    <source>
        <dbReference type="Pfam" id="PF13403"/>
    </source>
</evidence>
<feature type="compositionally biased region" description="Low complexity" evidence="3">
    <location>
        <begin position="1720"/>
        <end position="1731"/>
    </location>
</feature>
<dbReference type="PRINTS" id="PR00313">
    <property type="entry name" value="CABNDNGRPT"/>
</dbReference>
<dbReference type="InterPro" id="IPR028992">
    <property type="entry name" value="Hedgehog/Intein_dom"/>
</dbReference>
<dbReference type="SUPFAM" id="SSF51294">
    <property type="entry name" value="Hedgehog/intein (Hint) domain"/>
    <property type="match status" value="1"/>
</dbReference>
<evidence type="ECO:0000313" key="6">
    <source>
        <dbReference type="Proteomes" id="UP001517376"/>
    </source>
</evidence>
<feature type="compositionally biased region" description="Low complexity" evidence="3">
    <location>
        <begin position="1292"/>
        <end position="1302"/>
    </location>
</feature>
<feature type="compositionally biased region" description="Polar residues" evidence="3">
    <location>
        <begin position="1654"/>
        <end position="1665"/>
    </location>
</feature>
<dbReference type="CDD" id="cd00081">
    <property type="entry name" value="Hint"/>
    <property type="match status" value="1"/>
</dbReference>
<feature type="region of interest" description="Disordered" evidence="3">
    <location>
        <begin position="742"/>
        <end position="771"/>
    </location>
</feature>
<feature type="compositionally biased region" description="Low complexity" evidence="3">
    <location>
        <begin position="1219"/>
        <end position="1231"/>
    </location>
</feature>
<evidence type="ECO:0000256" key="2">
    <source>
        <dbReference type="ARBA" id="ARBA00022525"/>
    </source>
</evidence>
<feature type="region of interest" description="Disordered" evidence="3">
    <location>
        <begin position="1512"/>
        <end position="1731"/>
    </location>
</feature>
<dbReference type="InterPro" id="IPR011049">
    <property type="entry name" value="Serralysin-like_metalloprot_C"/>
</dbReference>
<dbReference type="Pfam" id="PF13403">
    <property type="entry name" value="Hint_2"/>
    <property type="match status" value="1"/>
</dbReference>